<protein>
    <submittedName>
        <fullName evidence="1">Uncharacterized protein</fullName>
    </submittedName>
</protein>
<dbReference type="AlphaFoldDB" id="A0A9X2KU70"/>
<evidence type="ECO:0000313" key="1">
    <source>
        <dbReference type="EMBL" id="MCP3735658.1"/>
    </source>
</evidence>
<dbReference type="EMBL" id="JAMLDY010000014">
    <property type="protein sequence ID" value="MCP3735658.1"/>
    <property type="molecule type" value="Genomic_DNA"/>
</dbReference>
<accession>A0A9X2KU70</accession>
<proteinExistence type="predicted"/>
<sequence>MSPRDDAPLPIPTDMPTLEEPMDALRQFYMNGASDLMDKVLEQFILPDDRSKLALDFAQVVAFLMCIKVVDARGQKPTRENLLAVWWPFQKALKDDVPGMLRTFAEEAAGARA</sequence>
<dbReference type="Proteomes" id="UP001139486">
    <property type="component" value="Unassembled WGS sequence"/>
</dbReference>
<keyword evidence="2" id="KW-1185">Reference proteome</keyword>
<name>A0A9X2KU70_9SPHN</name>
<organism evidence="1 2">
    <name type="scientific">Sphingomonas liriopis</name>
    <dbReference type="NCBI Taxonomy" id="2949094"/>
    <lineage>
        <taxon>Bacteria</taxon>
        <taxon>Pseudomonadati</taxon>
        <taxon>Pseudomonadota</taxon>
        <taxon>Alphaproteobacteria</taxon>
        <taxon>Sphingomonadales</taxon>
        <taxon>Sphingomonadaceae</taxon>
        <taxon>Sphingomonas</taxon>
    </lineage>
</organism>
<comment type="caution">
    <text evidence="1">The sequence shown here is derived from an EMBL/GenBank/DDBJ whole genome shotgun (WGS) entry which is preliminary data.</text>
</comment>
<reference evidence="1" key="1">
    <citation type="submission" date="2022-05" db="EMBL/GenBank/DDBJ databases">
        <title>Sphingomonas sp. strain RP10 Genome sequencing and assembly.</title>
        <authorList>
            <person name="Kim I."/>
        </authorList>
    </citation>
    <scope>NUCLEOTIDE SEQUENCE</scope>
    <source>
        <strain evidence="1">RP10</strain>
    </source>
</reference>
<dbReference type="RefSeq" id="WP_254289658.1">
    <property type="nucleotide sequence ID" value="NZ_JAMLDY010000014.1"/>
</dbReference>
<gene>
    <name evidence="1" type="ORF">M9979_12315</name>
</gene>
<evidence type="ECO:0000313" key="2">
    <source>
        <dbReference type="Proteomes" id="UP001139486"/>
    </source>
</evidence>